<feature type="chain" id="PRO_5009177181" description="DUF4352 domain-containing protein" evidence="1">
    <location>
        <begin position="25"/>
        <end position="219"/>
    </location>
</feature>
<keyword evidence="1" id="KW-0732">Signal</keyword>
<reference evidence="3" key="1">
    <citation type="submission" date="2016-09" db="EMBL/GenBank/DDBJ databases">
        <authorList>
            <person name="Gulvik C.A."/>
        </authorList>
    </citation>
    <scope>NUCLEOTIDE SEQUENCE [LARGE SCALE GENOMIC DNA]</scope>
    <source>
        <strain evidence="3">DSM 23328</strain>
    </source>
</reference>
<name>A0A1E5G9U6_9ENTE</name>
<dbReference type="RefSeq" id="WP_069647152.1">
    <property type="nucleotide sequence ID" value="NZ_MIJZ01000016.1"/>
</dbReference>
<dbReference type="STRING" id="903984.BCR21_14050"/>
<evidence type="ECO:0000256" key="1">
    <source>
        <dbReference type="SAM" id="SignalP"/>
    </source>
</evidence>
<evidence type="ECO:0000313" key="2">
    <source>
        <dbReference type="EMBL" id="OEG09474.1"/>
    </source>
</evidence>
<protein>
    <recommendedName>
        <fullName evidence="4">DUF4352 domain-containing protein</fullName>
    </recommendedName>
</protein>
<keyword evidence="3" id="KW-1185">Reference proteome</keyword>
<dbReference type="AlphaFoldDB" id="A0A1E5G9U6"/>
<comment type="caution">
    <text evidence="2">The sequence shown here is derived from an EMBL/GenBank/DDBJ whole genome shotgun (WGS) entry which is preliminary data.</text>
</comment>
<sequence>MNKIKLTGLVLASAAVLFSLGACSKQEGKIINEDLVSSSETADGSIKEDTYALSEDGEFKQIEFGNKDALVIDKATFDTDWSDDSWSGVKLSIDKAKIVEVEKYKDNEDHEYKGLLALDFKLHNNEDNKDLHIHPGKATLVLENGEEIDGEHFSDYWDDFFAKGEEKDGHVFFKFEEMDKIDEIKEIHLTFDGTYGGKDKDLGTVDHEYDVNLPLTLKK</sequence>
<dbReference type="Proteomes" id="UP000094068">
    <property type="component" value="Unassembled WGS sequence"/>
</dbReference>
<evidence type="ECO:0008006" key="4">
    <source>
        <dbReference type="Google" id="ProtNLM"/>
    </source>
</evidence>
<proteinExistence type="predicted"/>
<dbReference type="PROSITE" id="PS51257">
    <property type="entry name" value="PROKAR_LIPOPROTEIN"/>
    <property type="match status" value="1"/>
</dbReference>
<evidence type="ECO:0000313" key="3">
    <source>
        <dbReference type="Proteomes" id="UP000094068"/>
    </source>
</evidence>
<gene>
    <name evidence="2" type="ORF">BCR21_14050</name>
</gene>
<organism evidence="2 3">
    <name type="scientific">Enterococcus ureasiticus</name>
    <dbReference type="NCBI Taxonomy" id="903984"/>
    <lineage>
        <taxon>Bacteria</taxon>
        <taxon>Bacillati</taxon>
        <taxon>Bacillota</taxon>
        <taxon>Bacilli</taxon>
        <taxon>Lactobacillales</taxon>
        <taxon>Enterococcaceae</taxon>
        <taxon>Enterococcus</taxon>
    </lineage>
</organism>
<feature type="signal peptide" evidence="1">
    <location>
        <begin position="1"/>
        <end position="24"/>
    </location>
</feature>
<dbReference type="OrthoDB" id="2199707at2"/>
<dbReference type="EMBL" id="MIJZ01000016">
    <property type="protein sequence ID" value="OEG09474.1"/>
    <property type="molecule type" value="Genomic_DNA"/>
</dbReference>
<accession>A0A1E5G9U6</accession>